<keyword evidence="1 7" id="KW-0474">Menaquinone biosynthesis</keyword>
<dbReference type="InterPro" id="IPR029061">
    <property type="entry name" value="THDP-binding"/>
</dbReference>
<dbReference type="InterPro" id="IPR004433">
    <property type="entry name" value="MenaQ_synth_MenD"/>
</dbReference>
<accession>A0A380HA29</accession>
<keyword evidence="2 7" id="KW-0808">Transferase</keyword>
<comment type="cofactor">
    <cofactor evidence="7">
        <name>thiamine diphosphate</name>
        <dbReference type="ChEBI" id="CHEBI:58937"/>
    </cofactor>
    <text evidence="7">Binds 1 thiamine pyrophosphate per subunit.</text>
</comment>
<comment type="pathway">
    <text evidence="7">Quinol/quinone metabolism; menaquinone biosynthesis.</text>
</comment>
<dbReference type="Proteomes" id="UP000255425">
    <property type="component" value="Unassembled WGS sequence"/>
</dbReference>
<gene>
    <name evidence="7 11" type="primary">menD</name>
    <name evidence="11" type="ORF">NCTC11807_02002</name>
</gene>
<evidence type="ECO:0000256" key="1">
    <source>
        <dbReference type="ARBA" id="ARBA00022428"/>
    </source>
</evidence>
<dbReference type="InterPro" id="IPR012001">
    <property type="entry name" value="Thiamin_PyroP_enz_TPP-bd_dom"/>
</dbReference>
<feature type="domain" description="Menaquinone biosynthesis protein MenD middle" evidence="10">
    <location>
        <begin position="199"/>
        <end position="387"/>
    </location>
</feature>
<dbReference type="GeneID" id="63936023"/>
<dbReference type="Gene3D" id="3.40.50.970">
    <property type="match status" value="2"/>
</dbReference>
<evidence type="ECO:0000256" key="3">
    <source>
        <dbReference type="ARBA" id="ARBA00022723"/>
    </source>
</evidence>
<sequence length="557" mass="62885">MTNYSEALTEQVFSFASELYAYGIREVVISPGSRSTPLALAFEAHPKIKTWIHPDERSAAFFALGLIKGSETPVAILCTSGTAAANYTPAIAESQISRLPLVVLTSDRPHELRSVGAPQAINQVNMFNNYVQFQFDLPIADGSNQTKETVDYQMQIASQYLYGSHRGPIHFNLPFREPLTPDLDRVDLLTSDVKTLSHYQKTISVHDISAILKRKKGLIIVGDMQHQKVDQILTYSTIYDLPILADPLSQLRKSKHPNVIATYDLLYRAGLDIDVNFVIRVGKPVISKKLNQWLKQTKTYQILVQNNDKIDVFPIPPHISYEVSANDFFRSLMDEPYVERKEWLQLWQSLEQQAQIEIKDYLNHATDEAAYVGSLIQKLSKEDTLFVGNSMPIRDVDNLMFDSEAGIYANRGANGIDGVVSTALGMAVHKKVTLLIGDLSFYHDMNGLLMAKLNAININIILVNNDGGGIFSYLPQKDSADVYFERLFGTPTGLNFEYTALLYDFTYERFDYLTDFKYAELSSIGSAIYEIMTNRDDNLRQHQNLYKKLSEIVNVTL</sequence>
<dbReference type="InterPro" id="IPR032264">
    <property type="entry name" value="MenD_middle"/>
</dbReference>
<dbReference type="Pfam" id="PF02775">
    <property type="entry name" value="TPP_enzyme_C"/>
    <property type="match status" value="1"/>
</dbReference>
<dbReference type="NCBIfam" id="TIGR00173">
    <property type="entry name" value="menD"/>
    <property type="match status" value="1"/>
</dbReference>
<comment type="catalytic activity">
    <reaction evidence="7">
        <text>isochorismate + 2-oxoglutarate + H(+) = 5-enolpyruvoyl-6-hydroxy-2-succinyl-cyclohex-3-ene-1-carboxylate + CO2</text>
        <dbReference type="Rhea" id="RHEA:25593"/>
        <dbReference type="ChEBI" id="CHEBI:15378"/>
        <dbReference type="ChEBI" id="CHEBI:16526"/>
        <dbReference type="ChEBI" id="CHEBI:16810"/>
        <dbReference type="ChEBI" id="CHEBI:29780"/>
        <dbReference type="ChEBI" id="CHEBI:58818"/>
        <dbReference type="EC" id="2.2.1.9"/>
    </reaction>
</comment>
<evidence type="ECO:0000259" key="10">
    <source>
        <dbReference type="Pfam" id="PF16582"/>
    </source>
</evidence>
<dbReference type="GO" id="GO:0009234">
    <property type="term" value="P:menaquinone biosynthetic process"/>
    <property type="evidence" value="ECO:0007669"/>
    <property type="project" value="UniProtKB-UniRule"/>
</dbReference>
<comment type="similarity">
    <text evidence="7">Belongs to the TPP enzyme family. MenD subfamily.</text>
</comment>
<evidence type="ECO:0000259" key="9">
    <source>
        <dbReference type="Pfam" id="PF02776"/>
    </source>
</evidence>
<proteinExistence type="inferred from homology"/>
<dbReference type="PANTHER" id="PTHR42916:SF1">
    <property type="entry name" value="PROTEIN PHYLLO, CHLOROPLASTIC"/>
    <property type="match status" value="1"/>
</dbReference>
<comment type="cofactor">
    <cofactor evidence="7">
        <name>Mg(2+)</name>
        <dbReference type="ChEBI" id="CHEBI:18420"/>
    </cofactor>
    <cofactor evidence="7">
        <name>Mn(2+)</name>
        <dbReference type="ChEBI" id="CHEBI:29035"/>
    </cofactor>
</comment>
<dbReference type="UniPathway" id="UPA00079"/>
<evidence type="ECO:0000313" key="12">
    <source>
        <dbReference type="Proteomes" id="UP000255425"/>
    </source>
</evidence>
<dbReference type="GO" id="GO:0070204">
    <property type="term" value="F:2-succinyl-5-enolpyruvyl-6-hydroxy-3-cyclohexene-1-carboxylic-acid synthase activity"/>
    <property type="evidence" value="ECO:0007669"/>
    <property type="project" value="UniProtKB-UniRule"/>
</dbReference>
<dbReference type="SUPFAM" id="SSF52518">
    <property type="entry name" value="Thiamin diphosphate-binding fold (THDP-binding)"/>
    <property type="match status" value="2"/>
</dbReference>
<dbReference type="CDD" id="cd02009">
    <property type="entry name" value="TPP_SHCHC_synthase"/>
    <property type="match status" value="1"/>
</dbReference>
<dbReference type="CDD" id="cd07037">
    <property type="entry name" value="TPP_PYR_MenD"/>
    <property type="match status" value="1"/>
</dbReference>
<evidence type="ECO:0000313" key="11">
    <source>
        <dbReference type="EMBL" id="SUM73136.1"/>
    </source>
</evidence>
<dbReference type="GO" id="GO:0030145">
    <property type="term" value="F:manganese ion binding"/>
    <property type="evidence" value="ECO:0007669"/>
    <property type="project" value="UniProtKB-UniRule"/>
</dbReference>
<dbReference type="Pfam" id="PF02776">
    <property type="entry name" value="TPP_enzyme_N"/>
    <property type="match status" value="1"/>
</dbReference>
<evidence type="ECO:0000256" key="6">
    <source>
        <dbReference type="ARBA" id="ARBA00023211"/>
    </source>
</evidence>
<dbReference type="HAMAP" id="MF_01659">
    <property type="entry name" value="MenD"/>
    <property type="match status" value="1"/>
</dbReference>
<dbReference type="PIRSF" id="PIRSF004983">
    <property type="entry name" value="MenD"/>
    <property type="match status" value="1"/>
</dbReference>
<dbReference type="PANTHER" id="PTHR42916">
    <property type="entry name" value="2-SUCCINYL-5-ENOLPYRUVYL-6-HYDROXY-3-CYCLOHEXENE-1-CARBOXYLATE SYNTHASE"/>
    <property type="match status" value="1"/>
</dbReference>
<name>A0A380HA29_9STAP</name>
<dbReference type="RefSeq" id="WP_115313659.1">
    <property type="nucleotide sequence ID" value="NZ_CP066042.1"/>
</dbReference>
<feature type="domain" description="Thiamine pyrophosphate enzyme TPP-binding" evidence="8">
    <location>
        <begin position="420"/>
        <end position="483"/>
    </location>
</feature>
<comment type="pathway">
    <text evidence="7">Quinol/quinone metabolism; 1,4-dihydroxy-2-naphthoate biosynthesis; 1,4-dihydroxy-2-naphthoate from chorismate: step 2/7.</text>
</comment>
<comment type="function">
    <text evidence="7">Catalyzes the thiamine diphosphate-dependent decarboxylation of 2-oxoglutarate and the subsequent addition of the resulting succinic semialdehyde-thiamine pyrophosphate anion to isochorismate to yield 2-succinyl-5-enolpyruvyl-6-hydroxy-3-cyclohexene-1-carboxylate (SEPHCHC).</text>
</comment>
<dbReference type="GO" id="GO:0000287">
    <property type="term" value="F:magnesium ion binding"/>
    <property type="evidence" value="ECO:0007669"/>
    <property type="project" value="UniProtKB-UniRule"/>
</dbReference>
<keyword evidence="5 7" id="KW-0786">Thiamine pyrophosphate</keyword>
<dbReference type="Gene3D" id="3.40.50.1220">
    <property type="entry name" value="TPP-binding domain"/>
    <property type="match status" value="1"/>
</dbReference>
<evidence type="ECO:0000256" key="2">
    <source>
        <dbReference type="ARBA" id="ARBA00022679"/>
    </source>
</evidence>
<dbReference type="GO" id="GO:0030976">
    <property type="term" value="F:thiamine pyrophosphate binding"/>
    <property type="evidence" value="ECO:0007669"/>
    <property type="project" value="UniProtKB-UniRule"/>
</dbReference>
<keyword evidence="3 7" id="KW-0479">Metal-binding</keyword>
<evidence type="ECO:0000256" key="4">
    <source>
        <dbReference type="ARBA" id="ARBA00022842"/>
    </source>
</evidence>
<dbReference type="EMBL" id="UHDZ01000001">
    <property type="protein sequence ID" value="SUM73136.1"/>
    <property type="molecule type" value="Genomic_DNA"/>
</dbReference>
<keyword evidence="12" id="KW-1185">Reference proteome</keyword>
<protein>
    <recommendedName>
        <fullName evidence="7">2-succinyl-5-enolpyruvyl-6-hydroxy-3-cyclohexene-1-carboxylate synthase</fullName>
        <shortName evidence="7">SEPHCHC synthase</shortName>
        <ecNumber evidence="7">2.2.1.9</ecNumber>
    </recommendedName>
    <alternativeName>
        <fullName evidence="7">Menaquinone biosynthesis protein MenD</fullName>
    </alternativeName>
</protein>
<dbReference type="Pfam" id="PF16582">
    <property type="entry name" value="TPP_enzyme_M_2"/>
    <property type="match status" value="1"/>
</dbReference>
<keyword evidence="4 7" id="KW-0460">Magnesium</keyword>
<comment type="subunit">
    <text evidence="7">Homodimer.</text>
</comment>
<dbReference type="UniPathway" id="UPA01057">
    <property type="reaction ID" value="UER00164"/>
</dbReference>
<feature type="domain" description="Thiamine pyrophosphate enzyme N-terminal TPP-binding" evidence="9">
    <location>
        <begin position="15"/>
        <end position="126"/>
    </location>
</feature>
<keyword evidence="6 7" id="KW-0464">Manganese</keyword>
<dbReference type="InterPro" id="IPR011766">
    <property type="entry name" value="TPP_enzyme_TPP-bd"/>
</dbReference>
<reference evidence="11 12" key="1">
    <citation type="submission" date="2018-06" db="EMBL/GenBank/DDBJ databases">
        <authorList>
            <consortium name="Pathogen Informatics"/>
            <person name="Doyle S."/>
        </authorList>
    </citation>
    <scope>NUCLEOTIDE SEQUENCE [LARGE SCALE GENOMIC DNA]</scope>
    <source>
        <strain evidence="11 12">NCTC11807</strain>
    </source>
</reference>
<dbReference type="EC" id="2.2.1.9" evidence="7"/>
<evidence type="ECO:0000256" key="7">
    <source>
        <dbReference type="HAMAP-Rule" id="MF_01659"/>
    </source>
</evidence>
<evidence type="ECO:0000256" key="5">
    <source>
        <dbReference type="ARBA" id="ARBA00023052"/>
    </source>
</evidence>
<dbReference type="AlphaFoldDB" id="A0A380HA29"/>
<organism evidence="11 12">
    <name type="scientific">Staphylococcus saccharolyticus</name>
    <dbReference type="NCBI Taxonomy" id="33028"/>
    <lineage>
        <taxon>Bacteria</taxon>
        <taxon>Bacillati</taxon>
        <taxon>Bacillota</taxon>
        <taxon>Bacilli</taxon>
        <taxon>Bacillales</taxon>
        <taxon>Staphylococcaceae</taxon>
        <taxon>Staphylococcus</taxon>
    </lineage>
</organism>
<evidence type="ECO:0000259" key="8">
    <source>
        <dbReference type="Pfam" id="PF02775"/>
    </source>
</evidence>